<evidence type="ECO:0000313" key="3">
    <source>
        <dbReference type="EMBL" id="TWU58570.1"/>
    </source>
</evidence>
<dbReference type="OrthoDB" id="286173at2"/>
<dbReference type="InterPro" id="IPR058625">
    <property type="entry name" value="MdtA-like_BSH"/>
</dbReference>
<keyword evidence="4" id="KW-1185">Reference proteome</keyword>
<dbReference type="Gene3D" id="1.10.287.470">
    <property type="entry name" value="Helix hairpin bin"/>
    <property type="match status" value="1"/>
</dbReference>
<dbReference type="Pfam" id="PF25917">
    <property type="entry name" value="BSH_RND"/>
    <property type="match status" value="1"/>
</dbReference>
<dbReference type="RefSeq" id="WP_146455561.1">
    <property type="nucleotide sequence ID" value="NZ_SJPW01000002.1"/>
</dbReference>
<accession>A0A5C6FDC0</accession>
<evidence type="ECO:0000256" key="1">
    <source>
        <dbReference type="SAM" id="Phobius"/>
    </source>
</evidence>
<dbReference type="PANTHER" id="PTHR30386:SF18">
    <property type="entry name" value="INNER MEMBRANE PROTEIN YIAV-RELATED"/>
    <property type="match status" value="1"/>
</dbReference>
<evidence type="ECO:0000259" key="2">
    <source>
        <dbReference type="Pfam" id="PF25917"/>
    </source>
</evidence>
<dbReference type="PANTHER" id="PTHR30386">
    <property type="entry name" value="MEMBRANE FUSION SUBUNIT OF EMRAB-TOLC MULTIDRUG EFFLUX PUMP"/>
    <property type="match status" value="1"/>
</dbReference>
<dbReference type="AlphaFoldDB" id="A0A5C6FDC0"/>
<proteinExistence type="predicted"/>
<dbReference type="Gene3D" id="2.40.30.170">
    <property type="match status" value="1"/>
</dbReference>
<dbReference type="SUPFAM" id="SSF111369">
    <property type="entry name" value="HlyD-like secretion proteins"/>
    <property type="match status" value="2"/>
</dbReference>
<feature type="domain" description="Multidrug resistance protein MdtA-like barrel-sandwich hybrid" evidence="2">
    <location>
        <begin position="74"/>
        <end position="240"/>
    </location>
</feature>
<organism evidence="3 4">
    <name type="scientific">Rubripirellula tenax</name>
    <dbReference type="NCBI Taxonomy" id="2528015"/>
    <lineage>
        <taxon>Bacteria</taxon>
        <taxon>Pseudomonadati</taxon>
        <taxon>Planctomycetota</taxon>
        <taxon>Planctomycetia</taxon>
        <taxon>Pirellulales</taxon>
        <taxon>Pirellulaceae</taxon>
        <taxon>Rubripirellula</taxon>
    </lineage>
</organism>
<evidence type="ECO:0000313" key="4">
    <source>
        <dbReference type="Proteomes" id="UP000318288"/>
    </source>
</evidence>
<sequence length="374" mass="39983">MSWLLGGIYCGVLWLVFAKLKLIRLSLPIAIVAGSIGPSLIIALLFCAQYFHPLTYNAIAFEQVVPIAAGVNQRGRVIEVAVKPNVPVKAGEVLFRVDPVPYENTIRQLTAALEQANQSEKVAEASVELANASLDQATSSLELAKKTRDREQKLMDENAGSQQSLDTAINGYNQAAASAIQASTSLSQANLAVSSAAAQIVQTQTQLDTANYQLEQTTVVAPTDGYVVNLQLREGMMVGAVSGPVLSFVLENSDDNRGVVVASFNQKNYLRIKPGQYAEVALHSHPGEIFTGRVLNTIDVTGAGQLTASGILPTILSSGKPSAFAVRIKLDEADSVRLPGGTQALAAVYTEDIQIAGLPVMFVIRAQSWLRYLM</sequence>
<keyword evidence="1" id="KW-1133">Transmembrane helix</keyword>
<feature type="transmembrane region" description="Helical" evidence="1">
    <location>
        <begin position="6"/>
        <end position="22"/>
    </location>
</feature>
<comment type="caution">
    <text evidence="3">The sequence shown here is derived from an EMBL/GenBank/DDBJ whole genome shotgun (WGS) entry which is preliminary data.</text>
</comment>
<gene>
    <name evidence="3" type="primary">yiaV_2</name>
    <name evidence="3" type="ORF">Poly51_13490</name>
</gene>
<dbReference type="InterPro" id="IPR050739">
    <property type="entry name" value="MFP"/>
</dbReference>
<keyword evidence="1" id="KW-0472">Membrane</keyword>
<protein>
    <submittedName>
        <fullName evidence="3">Inner membrane protein YiaV</fullName>
    </submittedName>
</protein>
<keyword evidence="1" id="KW-0812">Transmembrane</keyword>
<dbReference type="Proteomes" id="UP000318288">
    <property type="component" value="Unassembled WGS sequence"/>
</dbReference>
<feature type="transmembrane region" description="Helical" evidence="1">
    <location>
        <begin position="29"/>
        <end position="51"/>
    </location>
</feature>
<name>A0A5C6FDC0_9BACT</name>
<reference evidence="3 4" key="1">
    <citation type="submission" date="2019-02" db="EMBL/GenBank/DDBJ databases">
        <title>Deep-cultivation of Planctomycetes and their phenomic and genomic characterization uncovers novel biology.</title>
        <authorList>
            <person name="Wiegand S."/>
            <person name="Jogler M."/>
            <person name="Boedeker C."/>
            <person name="Pinto D."/>
            <person name="Vollmers J."/>
            <person name="Rivas-Marin E."/>
            <person name="Kohn T."/>
            <person name="Peeters S.H."/>
            <person name="Heuer A."/>
            <person name="Rast P."/>
            <person name="Oberbeckmann S."/>
            <person name="Bunk B."/>
            <person name="Jeske O."/>
            <person name="Meyerdierks A."/>
            <person name="Storesund J.E."/>
            <person name="Kallscheuer N."/>
            <person name="Luecker S."/>
            <person name="Lage O.M."/>
            <person name="Pohl T."/>
            <person name="Merkel B.J."/>
            <person name="Hornburger P."/>
            <person name="Mueller R.-W."/>
            <person name="Bruemmer F."/>
            <person name="Labrenz M."/>
            <person name="Spormann A.M."/>
            <person name="Op Den Camp H."/>
            <person name="Overmann J."/>
            <person name="Amann R."/>
            <person name="Jetten M.S.M."/>
            <person name="Mascher T."/>
            <person name="Medema M.H."/>
            <person name="Devos D.P."/>
            <person name="Kaster A.-K."/>
            <person name="Ovreas L."/>
            <person name="Rohde M."/>
            <person name="Galperin M.Y."/>
            <person name="Jogler C."/>
        </authorList>
    </citation>
    <scope>NUCLEOTIDE SEQUENCE [LARGE SCALE GENOMIC DNA]</scope>
    <source>
        <strain evidence="3 4">Poly51</strain>
    </source>
</reference>
<dbReference type="EMBL" id="SJPW01000002">
    <property type="protein sequence ID" value="TWU58570.1"/>
    <property type="molecule type" value="Genomic_DNA"/>
</dbReference>